<dbReference type="Gene3D" id="1.40.20.10">
    <property type="entry name" value="CHAD domain"/>
    <property type="match status" value="1"/>
</dbReference>
<evidence type="ECO:0000259" key="2">
    <source>
        <dbReference type="PROSITE" id="PS51708"/>
    </source>
</evidence>
<keyword evidence="4" id="KW-1185">Reference proteome</keyword>
<proteinExistence type="predicted"/>
<dbReference type="InterPro" id="IPR039013">
    <property type="entry name" value="YgiF"/>
</dbReference>
<dbReference type="InterPro" id="IPR038186">
    <property type="entry name" value="CHAD_dom_sf"/>
</dbReference>
<dbReference type="Gene3D" id="2.40.320.10">
    <property type="entry name" value="Hypothetical Protein Pfu-838710-001"/>
    <property type="match status" value="1"/>
</dbReference>
<comment type="caution">
    <text evidence="3">The sequence shown here is derived from an EMBL/GenBank/DDBJ whole genome shotgun (WGS) entry which is preliminary data.</text>
</comment>
<dbReference type="Pfam" id="PF05235">
    <property type="entry name" value="CHAD"/>
    <property type="match status" value="1"/>
</dbReference>
<dbReference type="CDD" id="cd07756">
    <property type="entry name" value="CYTH-like_Pase_CHAD"/>
    <property type="match status" value="1"/>
</dbReference>
<name>A0ABY0T8H3_9PROT</name>
<reference evidence="3 4" key="1">
    <citation type="submission" date="2016-10" db="EMBL/GenBank/DDBJ databases">
        <authorList>
            <person name="Varghese N."/>
            <person name="Submissions S."/>
        </authorList>
    </citation>
    <scope>NUCLEOTIDE SEQUENCE [LARGE SCALE GENOMIC DNA]</scope>
    <source>
        <strain evidence="3 4">Nl1</strain>
    </source>
</reference>
<dbReference type="Proteomes" id="UP000183471">
    <property type="component" value="Unassembled WGS sequence"/>
</dbReference>
<dbReference type="InterPro" id="IPR007899">
    <property type="entry name" value="CHAD_dom"/>
</dbReference>
<evidence type="ECO:0000259" key="1">
    <source>
        <dbReference type="PROSITE" id="PS51707"/>
    </source>
</evidence>
<dbReference type="PANTHER" id="PTHR39569">
    <property type="entry name" value="INORGANIC TRIPHOSPHATASE"/>
    <property type="match status" value="1"/>
</dbReference>
<feature type="domain" description="CHAD" evidence="2">
    <location>
        <begin position="220"/>
        <end position="516"/>
    </location>
</feature>
<dbReference type="InterPro" id="IPR023577">
    <property type="entry name" value="CYTH_domain"/>
</dbReference>
<gene>
    <name evidence="3" type="ORF">SAMN05216402_0843</name>
</gene>
<evidence type="ECO:0000313" key="4">
    <source>
        <dbReference type="Proteomes" id="UP000183471"/>
    </source>
</evidence>
<dbReference type="SUPFAM" id="SSF55154">
    <property type="entry name" value="CYTH-like phosphatases"/>
    <property type="match status" value="1"/>
</dbReference>
<accession>A0ABY0T8H3</accession>
<sequence>MPTEIELKLRLPPDAIARLQHNSLLKSLSLSNSVTRKLYSIYYDTPDFDLRRNGVAFRLRREGKRWMQSIKGGGSVATGLHQRDEWEAPVLKAQPDFTKISDPSLVRLFSTASLREQLRPLFTTVFNRSTRTLRLPGGSEAEFCLDRGEIIAGGASVPICEIELELKSGSPLPLFQFAQDLLHNIPVRLENVSKAERGYALASGSRSPPLKARPVPLVAEMGVSEAFKAITWNCLGHLHSNEAGMLEGCDIEYLHQMRVALRRQRSALSIFSKAFSKAAFTPTAQELKWLAGQFGPARDWDVFVTETLATVHLAFPDHQGMSALREKCEQLRRNHNEAARNAVESGHYTELMLRLGAWLCAEPWLAQPDLPVSDDSPGAGSGMTVKEFAGTLLARRHRQLKKYDGKLANLSVPELHALRIVAKKQRYAVEFFTGFYPHKATKRYIQSLSTLQDILGTMNDTAIAERLLSEVPIAKDESDQHEAAGIIRGWGVSLALIKKLELNNAWRHFNRNDPFW</sequence>
<dbReference type="EMBL" id="FNKY01000001">
    <property type="protein sequence ID" value="SDQ43643.1"/>
    <property type="molecule type" value="Genomic_DNA"/>
</dbReference>
<dbReference type="PROSITE" id="PS51708">
    <property type="entry name" value="CHAD"/>
    <property type="match status" value="1"/>
</dbReference>
<dbReference type="SMART" id="SM01118">
    <property type="entry name" value="CYTH"/>
    <property type="match status" value="1"/>
</dbReference>
<dbReference type="RefSeq" id="WP_074630953.1">
    <property type="nucleotide sequence ID" value="NZ_FNKY01000001.1"/>
</dbReference>
<dbReference type="PANTHER" id="PTHR39569:SF1">
    <property type="entry name" value="INORGANIC TRIPHOSPHATASE"/>
    <property type="match status" value="1"/>
</dbReference>
<dbReference type="SMART" id="SM00880">
    <property type="entry name" value="CHAD"/>
    <property type="match status" value="1"/>
</dbReference>
<dbReference type="Pfam" id="PF01928">
    <property type="entry name" value="CYTH"/>
    <property type="match status" value="1"/>
</dbReference>
<organism evidence="3 4">
    <name type="scientific">Nitrosospira multiformis</name>
    <dbReference type="NCBI Taxonomy" id="1231"/>
    <lineage>
        <taxon>Bacteria</taxon>
        <taxon>Pseudomonadati</taxon>
        <taxon>Pseudomonadota</taxon>
        <taxon>Betaproteobacteria</taxon>
        <taxon>Nitrosomonadales</taxon>
        <taxon>Nitrosomonadaceae</taxon>
        <taxon>Nitrosospira</taxon>
    </lineage>
</organism>
<protein>
    <submittedName>
        <fullName evidence="3">Inorganic triphosphatase YgiF, contains CYTH and CHAD domains</fullName>
    </submittedName>
</protein>
<evidence type="ECO:0000313" key="3">
    <source>
        <dbReference type="EMBL" id="SDQ43643.1"/>
    </source>
</evidence>
<feature type="domain" description="CYTH" evidence="1">
    <location>
        <begin position="2"/>
        <end position="205"/>
    </location>
</feature>
<dbReference type="InterPro" id="IPR033469">
    <property type="entry name" value="CYTH-like_dom_sf"/>
</dbReference>
<dbReference type="PROSITE" id="PS51707">
    <property type="entry name" value="CYTH"/>
    <property type="match status" value="1"/>
</dbReference>